<protein>
    <submittedName>
        <fullName evidence="1">(apollo) hypothetical protein</fullName>
    </submittedName>
</protein>
<dbReference type="EMBL" id="CAJQZP010001152">
    <property type="protein sequence ID" value="CAG5023280.1"/>
    <property type="molecule type" value="Genomic_DNA"/>
</dbReference>
<name>A0A8S3XHA7_PARAO</name>
<organism evidence="1 2">
    <name type="scientific">Parnassius apollo</name>
    <name type="common">Apollo butterfly</name>
    <name type="synonym">Papilio apollo</name>
    <dbReference type="NCBI Taxonomy" id="110799"/>
    <lineage>
        <taxon>Eukaryota</taxon>
        <taxon>Metazoa</taxon>
        <taxon>Ecdysozoa</taxon>
        <taxon>Arthropoda</taxon>
        <taxon>Hexapoda</taxon>
        <taxon>Insecta</taxon>
        <taxon>Pterygota</taxon>
        <taxon>Neoptera</taxon>
        <taxon>Endopterygota</taxon>
        <taxon>Lepidoptera</taxon>
        <taxon>Glossata</taxon>
        <taxon>Ditrysia</taxon>
        <taxon>Papilionoidea</taxon>
        <taxon>Papilionidae</taxon>
        <taxon>Parnassiinae</taxon>
        <taxon>Parnassini</taxon>
        <taxon>Parnassius</taxon>
        <taxon>Parnassius</taxon>
    </lineage>
</organism>
<gene>
    <name evidence="1" type="ORF">PAPOLLO_LOCUS17905</name>
</gene>
<evidence type="ECO:0000313" key="1">
    <source>
        <dbReference type="EMBL" id="CAG5023280.1"/>
    </source>
</evidence>
<evidence type="ECO:0000313" key="2">
    <source>
        <dbReference type="Proteomes" id="UP000691718"/>
    </source>
</evidence>
<comment type="caution">
    <text evidence="1">The sequence shown here is derived from an EMBL/GenBank/DDBJ whole genome shotgun (WGS) entry which is preliminary data.</text>
</comment>
<dbReference type="Proteomes" id="UP000691718">
    <property type="component" value="Unassembled WGS sequence"/>
</dbReference>
<accession>A0A8S3XHA7</accession>
<dbReference type="AlphaFoldDB" id="A0A8S3XHA7"/>
<sequence length="71" mass="8125">MLVTNKLDLKLDDLAEMADNVMDNLRSKELLAVDAGLPRSTSLTLTMAEVNIELLIQIRTWHWSSRRCVVR</sequence>
<reference evidence="1" key="1">
    <citation type="submission" date="2021-04" db="EMBL/GenBank/DDBJ databases">
        <authorList>
            <person name="Tunstrom K."/>
        </authorList>
    </citation>
    <scope>NUCLEOTIDE SEQUENCE</scope>
</reference>
<proteinExistence type="predicted"/>
<keyword evidence="2" id="KW-1185">Reference proteome</keyword>